<evidence type="ECO:0000256" key="6">
    <source>
        <dbReference type="ARBA" id="ARBA00022806"/>
    </source>
</evidence>
<keyword evidence="2 12" id="KW-0639">Primosome</keyword>
<dbReference type="Gene3D" id="1.10.860.10">
    <property type="entry name" value="DNAb Helicase, Chain A"/>
    <property type="match status" value="1"/>
</dbReference>
<dbReference type="InterPro" id="IPR016136">
    <property type="entry name" value="DNA_helicase_N/primase_C"/>
</dbReference>
<accession>A0A1G6HKG9</accession>
<dbReference type="PROSITE" id="PS51199">
    <property type="entry name" value="SF4_HELICASE"/>
    <property type="match status" value="1"/>
</dbReference>
<dbReference type="RefSeq" id="WP_093728836.1">
    <property type="nucleotide sequence ID" value="NZ_FMYW01000001.1"/>
</dbReference>
<evidence type="ECO:0000256" key="11">
    <source>
        <dbReference type="NCBIfam" id="TIGR00665"/>
    </source>
</evidence>
<dbReference type="Pfam" id="PF00772">
    <property type="entry name" value="DnaB"/>
    <property type="match status" value="1"/>
</dbReference>
<evidence type="ECO:0000256" key="7">
    <source>
        <dbReference type="ARBA" id="ARBA00022840"/>
    </source>
</evidence>
<feature type="domain" description="SF4 helicase" evidence="13">
    <location>
        <begin position="175"/>
        <end position="457"/>
    </location>
</feature>
<dbReference type="EMBL" id="FMYW01000001">
    <property type="protein sequence ID" value="SDB94752.1"/>
    <property type="molecule type" value="Genomic_DNA"/>
</dbReference>
<evidence type="ECO:0000256" key="5">
    <source>
        <dbReference type="ARBA" id="ARBA00022801"/>
    </source>
</evidence>
<comment type="similarity">
    <text evidence="1 12">Belongs to the helicase family. DnaB subfamily.</text>
</comment>
<evidence type="ECO:0000256" key="12">
    <source>
        <dbReference type="RuleBase" id="RU362085"/>
    </source>
</evidence>
<dbReference type="OrthoDB" id="9773982at2"/>
<dbReference type="PANTHER" id="PTHR30153">
    <property type="entry name" value="REPLICATIVE DNA HELICASE DNAB"/>
    <property type="match status" value="1"/>
</dbReference>
<evidence type="ECO:0000256" key="8">
    <source>
        <dbReference type="ARBA" id="ARBA00023125"/>
    </source>
</evidence>
<dbReference type="FunFam" id="1.10.860.10:FF:000001">
    <property type="entry name" value="Replicative DNA helicase"/>
    <property type="match status" value="1"/>
</dbReference>
<evidence type="ECO:0000256" key="9">
    <source>
        <dbReference type="ARBA" id="ARBA00023235"/>
    </source>
</evidence>
<dbReference type="InterPro" id="IPR036185">
    <property type="entry name" value="DNA_heli_DnaB-like_N_sf"/>
</dbReference>
<dbReference type="NCBIfam" id="TIGR00665">
    <property type="entry name" value="DnaB"/>
    <property type="match status" value="1"/>
</dbReference>
<reference evidence="15" key="1">
    <citation type="submission" date="2016-10" db="EMBL/GenBank/DDBJ databases">
        <authorList>
            <person name="Varghese N."/>
            <person name="Submissions S."/>
        </authorList>
    </citation>
    <scope>NUCLEOTIDE SEQUENCE [LARGE SCALE GENOMIC DNA]</scope>
    <source>
        <strain evidence="15">DSM 11005</strain>
    </source>
</reference>
<evidence type="ECO:0000313" key="14">
    <source>
        <dbReference type="EMBL" id="SDB94752.1"/>
    </source>
</evidence>
<dbReference type="GO" id="GO:1990077">
    <property type="term" value="C:primosome complex"/>
    <property type="evidence" value="ECO:0007669"/>
    <property type="project" value="UniProtKB-UniRule"/>
</dbReference>
<dbReference type="GO" id="GO:0016887">
    <property type="term" value="F:ATP hydrolysis activity"/>
    <property type="evidence" value="ECO:0007669"/>
    <property type="project" value="RHEA"/>
</dbReference>
<keyword evidence="9" id="KW-0413">Isomerase</keyword>
<keyword evidence="8 12" id="KW-0238">DNA-binding</keyword>
<dbReference type="CDD" id="cd00984">
    <property type="entry name" value="DnaB_C"/>
    <property type="match status" value="1"/>
</dbReference>
<dbReference type="InterPro" id="IPR007692">
    <property type="entry name" value="DNA_helicase_DnaB"/>
</dbReference>
<proteinExistence type="inferred from homology"/>
<evidence type="ECO:0000256" key="2">
    <source>
        <dbReference type="ARBA" id="ARBA00022515"/>
    </source>
</evidence>
<dbReference type="GO" id="GO:0003677">
    <property type="term" value="F:DNA binding"/>
    <property type="evidence" value="ECO:0007669"/>
    <property type="project" value="UniProtKB-UniRule"/>
</dbReference>
<evidence type="ECO:0000256" key="3">
    <source>
        <dbReference type="ARBA" id="ARBA00022705"/>
    </source>
</evidence>
<evidence type="ECO:0000259" key="13">
    <source>
        <dbReference type="PROSITE" id="PS51199"/>
    </source>
</evidence>
<dbReference type="AlphaFoldDB" id="A0A1G6HKG9"/>
<dbReference type="GO" id="GO:0006269">
    <property type="term" value="P:DNA replication, synthesis of primer"/>
    <property type="evidence" value="ECO:0007669"/>
    <property type="project" value="UniProtKB-UniRule"/>
</dbReference>
<comment type="catalytic activity">
    <reaction evidence="10 12">
        <text>ATP + H2O = ADP + phosphate + H(+)</text>
        <dbReference type="Rhea" id="RHEA:13065"/>
        <dbReference type="ChEBI" id="CHEBI:15377"/>
        <dbReference type="ChEBI" id="CHEBI:15378"/>
        <dbReference type="ChEBI" id="CHEBI:30616"/>
        <dbReference type="ChEBI" id="CHEBI:43474"/>
        <dbReference type="ChEBI" id="CHEBI:456216"/>
        <dbReference type="EC" id="5.6.2.3"/>
    </reaction>
</comment>
<dbReference type="FunFam" id="3.40.50.300:FF:000076">
    <property type="entry name" value="Replicative DNA helicase"/>
    <property type="match status" value="1"/>
</dbReference>
<keyword evidence="4 12" id="KW-0547">Nucleotide-binding</keyword>
<sequence>MQDRVPPQNIEAEQSVIGAMLIDKNAVSVVTEKLMPEDFYRQAHQVIYSAMLTLHSKNEPIDMITLIDELKKMNKLDDVGGVSYVTLLANIVPTAANAKFHAQIVEEKSVLRQLVEGGTAIAAMGYDGSEDVRDIMDQAEKTILQISNRKGGTDFAAISDVLTETINHIQIVLDSKQAITGVATGFVDLDNLTAGLHPSDFIILAARPSMGKTALALNITQNVAIRGSREGEPKKRVAFFSLEMSREQLVQRMLCSEADVNAQRLRAGGYDRDKDNDNADIWNNLWIAADRLAGAQIFIDDTPGLSIMEMRSKARRLQAEGGLDLIVIDYLQLMQGSVGRNNSDNRQQEVSEISRGLKALARELNVPVLALSQLSRSVEARQVKKPMLSDLRESGSLEQDADIVMFLYRDDYYKGADEEPTHITELIVAKHRNGPVGRVNLFFRNECTKFISLSKRDDG</sequence>
<dbReference type="Proteomes" id="UP000198943">
    <property type="component" value="Unassembled WGS sequence"/>
</dbReference>
<dbReference type="PANTHER" id="PTHR30153:SF2">
    <property type="entry name" value="REPLICATIVE DNA HELICASE"/>
    <property type="match status" value="1"/>
</dbReference>
<dbReference type="NCBIfam" id="NF004384">
    <property type="entry name" value="PRK05748.1"/>
    <property type="match status" value="1"/>
</dbReference>
<dbReference type="Gene3D" id="3.40.50.300">
    <property type="entry name" value="P-loop containing nucleotide triphosphate hydrolases"/>
    <property type="match status" value="1"/>
</dbReference>
<evidence type="ECO:0000256" key="4">
    <source>
        <dbReference type="ARBA" id="ARBA00022741"/>
    </source>
</evidence>
<keyword evidence="3 12" id="KW-0235">DNA replication</keyword>
<dbReference type="SUPFAM" id="SSF48024">
    <property type="entry name" value="N-terminal domain of DnaB helicase"/>
    <property type="match status" value="1"/>
</dbReference>
<protein>
    <recommendedName>
        <fullName evidence="11 12">Replicative DNA helicase</fullName>
        <ecNumber evidence="11 12">5.6.2.3</ecNumber>
    </recommendedName>
</protein>
<evidence type="ECO:0000256" key="10">
    <source>
        <dbReference type="ARBA" id="ARBA00048954"/>
    </source>
</evidence>
<dbReference type="GO" id="GO:0042802">
    <property type="term" value="F:identical protein binding"/>
    <property type="evidence" value="ECO:0007669"/>
    <property type="project" value="UniProtKB-ARBA"/>
</dbReference>
<dbReference type="GO" id="GO:0005829">
    <property type="term" value="C:cytosol"/>
    <property type="evidence" value="ECO:0007669"/>
    <property type="project" value="TreeGrafter"/>
</dbReference>
<keyword evidence="7 12" id="KW-0067">ATP-binding</keyword>
<dbReference type="GO" id="GO:0043139">
    <property type="term" value="F:5'-3' DNA helicase activity"/>
    <property type="evidence" value="ECO:0007669"/>
    <property type="project" value="UniProtKB-EC"/>
</dbReference>
<name>A0A1G6HKG9_9FIRM</name>
<dbReference type="EC" id="5.6.2.3" evidence="11 12"/>
<organism evidence="14 15">
    <name type="scientific">Succiniclasticum ruminis</name>
    <dbReference type="NCBI Taxonomy" id="40841"/>
    <lineage>
        <taxon>Bacteria</taxon>
        <taxon>Bacillati</taxon>
        <taxon>Bacillota</taxon>
        <taxon>Negativicutes</taxon>
        <taxon>Acidaminococcales</taxon>
        <taxon>Acidaminococcaceae</taxon>
        <taxon>Succiniclasticum</taxon>
    </lineage>
</organism>
<evidence type="ECO:0000256" key="1">
    <source>
        <dbReference type="ARBA" id="ARBA00008428"/>
    </source>
</evidence>
<keyword evidence="5 12" id="KW-0378">Hydrolase</keyword>
<keyword evidence="15" id="KW-1185">Reference proteome</keyword>
<dbReference type="GO" id="GO:0005524">
    <property type="term" value="F:ATP binding"/>
    <property type="evidence" value="ECO:0007669"/>
    <property type="project" value="UniProtKB-UniRule"/>
</dbReference>
<dbReference type="InterPro" id="IPR007694">
    <property type="entry name" value="DNA_helicase_DnaB-like_C"/>
</dbReference>
<evidence type="ECO:0000313" key="15">
    <source>
        <dbReference type="Proteomes" id="UP000198943"/>
    </source>
</evidence>
<dbReference type="InterPro" id="IPR027417">
    <property type="entry name" value="P-loop_NTPase"/>
</dbReference>
<dbReference type="Pfam" id="PF03796">
    <property type="entry name" value="DnaB_C"/>
    <property type="match status" value="1"/>
</dbReference>
<dbReference type="SUPFAM" id="SSF52540">
    <property type="entry name" value="P-loop containing nucleoside triphosphate hydrolases"/>
    <property type="match status" value="1"/>
</dbReference>
<keyword evidence="6 12" id="KW-0347">Helicase</keyword>
<gene>
    <name evidence="14" type="ORF">SAMN04487864_10139</name>
</gene>
<dbReference type="InterPro" id="IPR007693">
    <property type="entry name" value="DNA_helicase_DnaB-like_N"/>
</dbReference>
<comment type="function">
    <text evidence="12">The main replicative DNA helicase, it participates in initiation and elongation during chromosome replication. Travels ahead of the DNA replisome, separating dsDNA into templates for DNA synthesis. A processive ATP-dependent 5'-3' DNA helicase it has DNA-dependent ATPase activity.</text>
</comment>